<dbReference type="Proteomes" id="UP001590950">
    <property type="component" value="Unassembled WGS sequence"/>
</dbReference>
<keyword evidence="2" id="KW-1185">Reference proteome</keyword>
<evidence type="ECO:0000313" key="2">
    <source>
        <dbReference type="Proteomes" id="UP001590950"/>
    </source>
</evidence>
<sequence length="121" mass="14001">MAKIKETDSSIGHETEVALQIFTLSRQLKSSTPRIFFHNTSFELELEPMTIEWRDNSLEAFFSRYILLYHLVTNHDRMIESITHWHFALIVALVKGNPCDIRHQVLSRIPGSQPIDGDQHG</sequence>
<dbReference type="EMBL" id="JBEFKJ010000011">
    <property type="protein sequence ID" value="KAL2043504.1"/>
    <property type="molecule type" value="Genomic_DNA"/>
</dbReference>
<evidence type="ECO:0000313" key="1">
    <source>
        <dbReference type="EMBL" id="KAL2043504.1"/>
    </source>
</evidence>
<protein>
    <submittedName>
        <fullName evidence="1">Uncharacterized protein</fullName>
    </submittedName>
</protein>
<proteinExistence type="predicted"/>
<accession>A0ABR4AFM0</accession>
<reference evidence="1 2" key="1">
    <citation type="submission" date="2024-09" db="EMBL/GenBank/DDBJ databases">
        <title>Rethinking Asexuality: The Enigmatic Case of Functional Sexual Genes in Lepraria (Stereocaulaceae).</title>
        <authorList>
            <person name="Doellman M."/>
            <person name="Sun Y."/>
            <person name="Barcenas-Pena A."/>
            <person name="Lumbsch H.T."/>
            <person name="Grewe F."/>
        </authorList>
    </citation>
    <scope>NUCLEOTIDE SEQUENCE [LARGE SCALE GENOMIC DNA]</scope>
    <source>
        <strain evidence="1 2">Mercado 3170</strain>
    </source>
</reference>
<comment type="caution">
    <text evidence="1">The sequence shown here is derived from an EMBL/GenBank/DDBJ whole genome shotgun (WGS) entry which is preliminary data.</text>
</comment>
<gene>
    <name evidence="1" type="ORF">N7G274_003811</name>
</gene>
<organism evidence="1 2">
    <name type="scientific">Stereocaulon virgatum</name>
    <dbReference type="NCBI Taxonomy" id="373712"/>
    <lineage>
        <taxon>Eukaryota</taxon>
        <taxon>Fungi</taxon>
        <taxon>Dikarya</taxon>
        <taxon>Ascomycota</taxon>
        <taxon>Pezizomycotina</taxon>
        <taxon>Lecanoromycetes</taxon>
        <taxon>OSLEUM clade</taxon>
        <taxon>Lecanoromycetidae</taxon>
        <taxon>Lecanorales</taxon>
        <taxon>Lecanorineae</taxon>
        <taxon>Stereocaulaceae</taxon>
        <taxon>Stereocaulon</taxon>
    </lineage>
</organism>
<name>A0ABR4AFM0_9LECA</name>